<evidence type="ECO:0000313" key="4">
    <source>
        <dbReference type="EMBL" id="AYE38265.1"/>
    </source>
</evidence>
<accession>A0A386PTU3</accession>
<dbReference type="Pfam" id="PF01381">
    <property type="entry name" value="HTH_3"/>
    <property type="match status" value="1"/>
</dbReference>
<proteinExistence type="predicted"/>
<evidence type="ECO:0000313" key="5">
    <source>
        <dbReference type="Proteomes" id="UP000267208"/>
    </source>
</evidence>
<dbReference type="PANTHER" id="PTHR46558:SF13">
    <property type="entry name" value="HTH-TYPE TRANSCRIPTIONAL REGULATOR IMMR"/>
    <property type="match status" value="1"/>
</dbReference>
<dbReference type="RefSeq" id="WP_120142504.1">
    <property type="nucleotide sequence ID" value="NZ_CP031933.2"/>
</dbReference>
<dbReference type="CDD" id="cd00093">
    <property type="entry name" value="HTH_XRE"/>
    <property type="match status" value="1"/>
</dbReference>
<keyword evidence="2" id="KW-0472">Membrane</keyword>
<evidence type="ECO:0000256" key="2">
    <source>
        <dbReference type="SAM" id="Phobius"/>
    </source>
</evidence>
<organism evidence="4 5">
    <name type="scientific">Companilactobacillus zhachilii</name>
    <dbReference type="NCBI Taxonomy" id="2304606"/>
    <lineage>
        <taxon>Bacteria</taxon>
        <taxon>Bacillati</taxon>
        <taxon>Bacillota</taxon>
        <taxon>Bacilli</taxon>
        <taxon>Lactobacillales</taxon>
        <taxon>Lactobacillaceae</taxon>
        <taxon>Companilactobacillus</taxon>
    </lineage>
</organism>
<dbReference type="AlphaFoldDB" id="A0A386PTU3"/>
<dbReference type="EMBL" id="CP031933">
    <property type="protein sequence ID" value="AYE38265.1"/>
    <property type="molecule type" value="Genomic_DNA"/>
</dbReference>
<feature type="transmembrane region" description="Helical" evidence="2">
    <location>
        <begin position="76"/>
        <end position="96"/>
    </location>
</feature>
<dbReference type="InterPro" id="IPR001387">
    <property type="entry name" value="Cro/C1-type_HTH"/>
</dbReference>
<dbReference type="InterPro" id="IPR010982">
    <property type="entry name" value="Lambda_DNA-bd_dom_sf"/>
</dbReference>
<reference evidence="5" key="1">
    <citation type="submission" date="2018-08" db="EMBL/GenBank/DDBJ databases">
        <title>Genome of Lactobacillus sp. HBUAS52074.</title>
        <authorList>
            <person name="Guo Z."/>
            <person name="Zhang Z.D."/>
        </authorList>
    </citation>
    <scope>NUCLEOTIDE SEQUENCE [LARGE SCALE GENOMIC DNA]</scope>
    <source>
        <strain evidence="5">HBUAS52074</strain>
    </source>
</reference>
<dbReference type="PROSITE" id="PS50943">
    <property type="entry name" value="HTH_CROC1"/>
    <property type="match status" value="1"/>
</dbReference>
<evidence type="ECO:0000259" key="3">
    <source>
        <dbReference type="PROSITE" id="PS50943"/>
    </source>
</evidence>
<sequence>MSETIGQRIQMKRIEKNMTQAQVAEKLYVTQQTVARWESDKHNPPIKAIQDLSNLFDVNTSYFFAEDEVIVRKFNFFAFLGSLIVNFLFFEFVAIALITIQIAFWGTVGACLISPGVVVWQTITKVRALTILRMASSLILCLISVVVIPIFWKLTKYIWKILQAYYRYNINSIVYEVIPKKENSEK</sequence>
<dbReference type="SMART" id="SM00530">
    <property type="entry name" value="HTH_XRE"/>
    <property type="match status" value="1"/>
</dbReference>
<protein>
    <submittedName>
        <fullName evidence="4">Helix-turn-helix domain-containing protein</fullName>
    </submittedName>
</protein>
<dbReference type="KEGG" id="lzh:D1B17_06310"/>
<dbReference type="SUPFAM" id="SSF47413">
    <property type="entry name" value="lambda repressor-like DNA-binding domains"/>
    <property type="match status" value="1"/>
</dbReference>
<dbReference type="GO" id="GO:0003677">
    <property type="term" value="F:DNA binding"/>
    <property type="evidence" value="ECO:0007669"/>
    <property type="project" value="UniProtKB-KW"/>
</dbReference>
<keyword evidence="1" id="KW-0238">DNA-binding</keyword>
<feature type="transmembrane region" description="Helical" evidence="2">
    <location>
        <begin position="132"/>
        <end position="152"/>
    </location>
</feature>
<gene>
    <name evidence="4" type="ORF">D1B17_06310</name>
</gene>
<evidence type="ECO:0000256" key="1">
    <source>
        <dbReference type="ARBA" id="ARBA00023125"/>
    </source>
</evidence>
<dbReference type="PANTHER" id="PTHR46558">
    <property type="entry name" value="TRACRIPTIONAL REGULATORY PROTEIN-RELATED-RELATED"/>
    <property type="match status" value="1"/>
</dbReference>
<dbReference type="Proteomes" id="UP000267208">
    <property type="component" value="Chromosome"/>
</dbReference>
<keyword evidence="5" id="KW-1185">Reference proteome</keyword>
<feature type="transmembrane region" description="Helical" evidence="2">
    <location>
        <begin position="102"/>
        <end position="120"/>
    </location>
</feature>
<keyword evidence="2" id="KW-1133">Transmembrane helix</keyword>
<feature type="domain" description="HTH cro/C1-type" evidence="3">
    <location>
        <begin position="9"/>
        <end position="63"/>
    </location>
</feature>
<dbReference type="OrthoDB" id="4427456at2"/>
<name>A0A386PTU3_9LACO</name>
<keyword evidence="2" id="KW-0812">Transmembrane</keyword>
<dbReference type="Gene3D" id="1.10.260.40">
    <property type="entry name" value="lambda repressor-like DNA-binding domains"/>
    <property type="match status" value="1"/>
</dbReference>